<feature type="region of interest" description="Disordered" evidence="1">
    <location>
        <begin position="178"/>
        <end position="392"/>
    </location>
</feature>
<gene>
    <name evidence="2" type="ORF">TOPH_04574</name>
</gene>
<feature type="compositionally biased region" description="Polar residues" evidence="1">
    <location>
        <begin position="299"/>
        <end position="310"/>
    </location>
</feature>
<name>A0A0L0N9E0_TOLOC</name>
<feature type="compositionally biased region" description="Polar residues" evidence="1">
    <location>
        <begin position="1"/>
        <end position="11"/>
    </location>
</feature>
<sequence length="404" mass="44521">MPAQRTFTLIQPVSGPGGGDLPRPMTSKKVRTAYKAANREPKLSRAERIKQERDEQERIRKEFEREKAAARARAAREKKRDKELAKGERRKKNGLPLVSVRPSQDTIANFARGNGAGRKMDAAGQHGVEGVASVVLQQGEEPTKEYPGPCGTSEELDLIPEEDELELEMMEQLDAITTHKHNHEMEPANEEMEPAAAEHRSQNQSRQATTYELDLGLEPVGPPGRVPLAEPAPPPRQAPPPSTQAILHNFDDFFPSSSQQERELQDEKTAEASTKRTEQQQPASPDPTTTPPPKRFFTPSGSDELTSLALQRSRRTAALEEIHQKERLRAAAATHTTARRATRLQWTTGKPAARPTEEEAAKTGDSNKENVAPPADGLGALPSASQETEYGGEWVDEIALELTI</sequence>
<accession>A0A0L0N9E0</accession>
<proteinExistence type="predicted"/>
<feature type="compositionally biased region" description="Basic and acidic residues" evidence="1">
    <location>
        <begin position="355"/>
        <end position="368"/>
    </location>
</feature>
<feature type="compositionally biased region" description="Pro residues" evidence="1">
    <location>
        <begin position="284"/>
        <end position="294"/>
    </location>
</feature>
<feature type="compositionally biased region" description="Basic and acidic residues" evidence="1">
    <location>
        <begin position="260"/>
        <end position="278"/>
    </location>
</feature>
<dbReference type="STRING" id="1163406.A0A0L0N9E0"/>
<feature type="compositionally biased region" description="Pro residues" evidence="1">
    <location>
        <begin position="220"/>
        <end position="242"/>
    </location>
</feature>
<organism evidence="2 3">
    <name type="scientific">Tolypocladium ophioglossoides (strain CBS 100239)</name>
    <name type="common">Snaketongue truffleclub</name>
    <name type="synonym">Elaphocordyceps ophioglossoides</name>
    <dbReference type="NCBI Taxonomy" id="1163406"/>
    <lineage>
        <taxon>Eukaryota</taxon>
        <taxon>Fungi</taxon>
        <taxon>Dikarya</taxon>
        <taxon>Ascomycota</taxon>
        <taxon>Pezizomycotina</taxon>
        <taxon>Sordariomycetes</taxon>
        <taxon>Hypocreomycetidae</taxon>
        <taxon>Hypocreales</taxon>
        <taxon>Ophiocordycipitaceae</taxon>
        <taxon>Tolypocladium</taxon>
    </lineage>
</organism>
<feature type="compositionally biased region" description="Basic and acidic residues" evidence="1">
    <location>
        <begin position="317"/>
        <end position="329"/>
    </location>
</feature>
<dbReference type="EMBL" id="LFRF01000011">
    <property type="protein sequence ID" value="KND90763.1"/>
    <property type="molecule type" value="Genomic_DNA"/>
</dbReference>
<evidence type="ECO:0000313" key="3">
    <source>
        <dbReference type="Proteomes" id="UP000036947"/>
    </source>
</evidence>
<dbReference type="AlphaFoldDB" id="A0A0L0N9E0"/>
<dbReference type="Proteomes" id="UP000036947">
    <property type="component" value="Unassembled WGS sequence"/>
</dbReference>
<comment type="caution">
    <text evidence="2">The sequence shown here is derived from an EMBL/GenBank/DDBJ whole genome shotgun (WGS) entry which is preliminary data.</text>
</comment>
<dbReference type="OrthoDB" id="4590776at2759"/>
<protein>
    <submittedName>
        <fullName evidence="2">Uncharacterized protein</fullName>
    </submittedName>
</protein>
<evidence type="ECO:0000256" key="1">
    <source>
        <dbReference type="SAM" id="MobiDB-lite"/>
    </source>
</evidence>
<feature type="compositionally biased region" description="Basic and acidic residues" evidence="1">
    <location>
        <begin position="37"/>
        <end position="87"/>
    </location>
</feature>
<evidence type="ECO:0000313" key="2">
    <source>
        <dbReference type="EMBL" id="KND90763.1"/>
    </source>
</evidence>
<keyword evidence="3" id="KW-1185">Reference proteome</keyword>
<feature type="region of interest" description="Disordered" evidence="1">
    <location>
        <begin position="1"/>
        <end position="101"/>
    </location>
</feature>
<reference evidence="2 3" key="1">
    <citation type="journal article" date="2015" name="BMC Genomics">
        <title>The genome of the truffle-parasite Tolypocladium ophioglossoides and the evolution of antifungal peptaibiotics.</title>
        <authorList>
            <person name="Quandt C.A."/>
            <person name="Bushley K.E."/>
            <person name="Spatafora J.W."/>
        </authorList>
    </citation>
    <scope>NUCLEOTIDE SEQUENCE [LARGE SCALE GENOMIC DNA]</scope>
    <source>
        <strain evidence="2 3">CBS 100239</strain>
    </source>
</reference>